<proteinExistence type="inferred from homology"/>
<feature type="domain" description="Transferrin-like" evidence="15">
    <location>
        <begin position="393"/>
        <end position="686"/>
    </location>
</feature>
<dbReference type="CDD" id="cd13529">
    <property type="entry name" value="PBP2_transferrin"/>
    <property type="match status" value="2"/>
</dbReference>
<dbReference type="GO" id="GO:0005615">
    <property type="term" value="C:extracellular space"/>
    <property type="evidence" value="ECO:0007669"/>
    <property type="project" value="TreeGrafter"/>
</dbReference>
<dbReference type="FunFam" id="3.40.630.30:FF:000046">
    <property type="entry name" value="Dopamine N-acetyltransferase"/>
    <property type="match status" value="1"/>
</dbReference>
<comment type="similarity">
    <text evidence="4">Belongs to the acetyltransferase family. AANAT subfamily.</text>
</comment>
<dbReference type="PROSITE" id="PS51186">
    <property type="entry name" value="GNAT"/>
    <property type="match status" value="1"/>
</dbReference>
<dbReference type="PROSITE" id="PS51408">
    <property type="entry name" value="TRANSFERRIN_LIKE_4"/>
    <property type="match status" value="2"/>
</dbReference>
<reference evidence="16" key="3">
    <citation type="journal article" date="2013" name="Nucleic Acids Res.">
        <title>The genome of Anopheles darlingi, the main neotropical malaria vector.</title>
        <authorList>
            <person name="Marinotti O."/>
            <person name="Cerqueira G.C."/>
            <person name="de Almeida L.G."/>
            <person name="Ferro M.I."/>
            <person name="Loreto E.L."/>
            <person name="Zaha A."/>
            <person name="Teixeira S.M."/>
            <person name="Wespiser A.R."/>
            <person name="Almeida E Silva A."/>
            <person name="Schlindwein A.D."/>
            <person name="Pacheco A.C."/>
            <person name="Silva A.L."/>
            <person name="Graveley B.R."/>
            <person name="Walenz B.P."/>
            <person name="Lima Bde A."/>
            <person name="Ribeiro C.A."/>
            <person name="Nunes-Silva C.G."/>
            <person name="de Carvalho C.R."/>
            <person name="Soares C.M."/>
            <person name="de Menezes C.B."/>
            <person name="Matiolli C."/>
            <person name="Caffrey D."/>
            <person name="Araujo D.A."/>
            <person name="de Oliveira D.M."/>
            <person name="Golenbock D."/>
            <person name="Grisard E.C."/>
            <person name="Fantinatti-Garboggini F."/>
            <person name="de Carvalho F.M."/>
            <person name="Barcellos F.G."/>
            <person name="Prosdocimi F."/>
            <person name="May G."/>
            <person name="Azevedo Junior G.M."/>
            <person name="Guimaraes G.M."/>
            <person name="Goldman G.H."/>
            <person name="Padilha I.Q."/>
            <person name="Batista Jda S."/>
            <person name="Ferro J.A."/>
            <person name="Ribeiro J.M."/>
            <person name="Fietto J.L."/>
            <person name="Dabbas K.M."/>
            <person name="Cerdeira L."/>
            <person name="Agnez-Lima L.F."/>
            <person name="Brocchi M."/>
            <person name="de Carvalho M.O."/>
            <person name="Teixeira Mde M."/>
            <person name="Diniz Maia Mde M."/>
            <person name="Goldman M.H."/>
            <person name="Cruz Schneider M.P."/>
            <person name="Felipe M.S."/>
            <person name="Hungria M."/>
            <person name="Nicolas M.F."/>
            <person name="Pereira M."/>
            <person name="Montes M.A."/>
            <person name="Cantao M.E."/>
            <person name="Vincentz M."/>
            <person name="Rafael M.S."/>
            <person name="Silverman N."/>
            <person name="Stoco P.H."/>
            <person name="Souza R.C."/>
            <person name="Vicentini R."/>
            <person name="Gazzinelli R.T."/>
            <person name="Neves Rde O."/>
            <person name="Silva R."/>
            <person name="Astolfi-Filho S."/>
            <person name="Maciel T.E."/>
            <person name="Urmenyi T.P."/>
            <person name="Tadei W.P."/>
            <person name="Camargo E.P."/>
            <person name="de Vasconcelos A.T."/>
        </authorList>
    </citation>
    <scope>NUCLEOTIDE SEQUENCE</scope>
</reference>
<dbReference type="PRINTS" id="PR00422">
    <property type="entry name" value="TRANSFERRIN"/>
</dbReference>
<dbReference type="PANTHER" id="PTHR11485">
    <property type="entry name" value="TRANSFERRIN"/>
    <property type="match status" value="1"/>
</dbReference>
<feature type="domain" description="Transferrin-like" evidence="15">
    <location>
        <begin position="55"/>
        <end position="387"/>
    </location>
</feature>
<dbReference type="GO" id="GO:0055037">
    <property type="term" value="C:recycling endosome"/>
    <property type="evidence" value="ECO:0007669"/>
    <property type="project" value="TreeGrafter"/>
</dbReference>
<evidence type="ECO:0000259" key="15">
    <source>
        <dbReference type="PROSITE" id="PS51408"/>
    </source>
</evidence>
<dbReference type="eggNOG" id="ENOG502QW7D">
    <property type="taxonomic scope" value="Eukaryota"/>
</dbReference>
<reference evidence="16" key="2">
    <citation type="submission" date="2010-05" db="EMBL/GenBank/DDBJ databases">
        <authorList>
            <person name="Almeida L.G."/>
            <person name="Nicolas M.F."/>
            <person name="Souza R.C."/>
            <person name="Vasconcelos A.T.R."/>
        </authorList>
    </citation>
    <scope>NUCLEOTIDE SEQUENCE</scope>
</reference>
<dbReference type="OMA" id="FNDATEN"/>
<dbReference type="InterPro" id="IPR016181">
    <property type="entry name" value="Acyl_CoA_acyltransferase"/>
</dbReference>
<dbReference type="InterPro" id="IPR001156">
    <property type="entry name" value="Transferrin-like_dom"/>
</dbReference>
<dbReference type="SUPFAM" id="SSF55729">
    <property type="entry name" value="Acyl-CoA N-acyltransferases (Nat)"/>
    <property type="match status" value="1"/>
</dbReference>
<comment type="catalytic activity">
    <reaction evidence="9">
        <text>dopamine + acetyl-CoA = N-acetyldopamine + CoA + H(+)</text>
        <dbReference type="Rhea" id="RHEA:51388"/>
        <dbReference type="ChEBI" id="CHEBI:15378"/>
        <dbReference type="ChEBI" id="CHEBI:57287"/>
        <dbReference type="ChEBI" id="CHEBI:57288"/>
        <dbReference type="ChEBI" id="CHEBI:59905"/>
        <dbReference type="ChEBI" id="CHEBI:125678"/>
    </reaction>
    <physiologicalReaction direction="left-to-right" evidence="9">
        <dbReference type="Rhea" id="RHEA:51389"/>
    </physiologicalReaction>
</comment>
<evidence type="ECO:0000256" key="3">
    <source>
        <dbReference type="ARBA" id="ARBA00037926"/>
    </source>
</evidence>
<dbReference type="PANTHER" id="PTHR11485:SF54">
    <property type="entry name" value="TRANSFERRIN"/>
    <property type="match status" value="1"/>
</dbReference>
<evidence type="ECO:0000256" key="9">
    <source>
        <dbReference type="ARBA" id="ARBA00051711"/>
    </source>
</evidence>
<reference evidence="16 18" key="1">
    <citation type="journal article" date="2010" name="BMC Genomics">
        <title>Combination of measures distinguishes pre-miRNAs from other stem-loops in the genome of the newly sequenced Anopheles darlingi.</title>
        <authorList>
            <person name="Mendes N.D."/>
            <person name="Freitas A.T."/>
            <person name="Vasconcelos A.T."/>
            <person name="Sagot M.F."/>
        </authorList>
    </citation>
    <scope>NUCLEOTIDE SEQUENCE</scope>
</reference>
<dbReference type="CDD" id="cd04301">
    <property type="entry name" value="NAT_SF"/>
    <property type="match status" value="1"/>
</dbReference>
<evidence type="ECO:0000256" key="8">
    <source>
        <dbReference type="ARBA" id="ARBA00051284"/>
    </source>
</evidence>
<evidence type="ECO:0000256" key="13">
    <source>
        <dbReference type="ARBA" id="ARBA00052491"/>
    </source>
</evidence>
<evidence type="ECO:0000256" key="7">
    <source>
        <dbReference type="ARBA" id="ARBA00050849"/>
    </source>
</evidence>
<evidence type="ECO:0000256" key="2">
    <source>
        <dbReference type="ARBA" id="ARBA00023315"/>
    </source>
</evidence>
<evidence type="ECO:0000256" key="4">
    <source>
        <dbReference type="ARBA" id="ARBA00038182"/>
    </source>
</evidence>
<dbReference type="VEuPathDB" id="VectorBase:ADAC009021"/>
<dbReference type="GO" id="GO:0005769">
    <property type="term" value="C:early endosome"/>
    <property type="evidence" value="ECO:0007669"/>
    <property type="project" value="TreeGrafter"/>
</dbReference>
<feature type="domain" description="N-acetyltransferase" evidence="14">
    <location>
        <begin position="765"/>
        <end position="901"/>
    </location>
</feature>
<keyword evidence="18" id="KW-1185">Reference proteome</keyword>
<evidence type="ECO:0000256" key="11">
    <source>
        <dbReference type="ARBA" id="ARBA00052178"/>
    </source>
</evidence>
<comment type="catalytic activity">
    <reaction evidence="11">
        <text>serotonin + hexadecanoyl-CoA = N-hexadecanoyl-serotonin + CoA + H(+)</text>
        <dbReference type="Rhea" id="RHEA:51384"/>
        <dbReference type="ChEBI" id="CHEBI:15378"/>
        <dbReference type="ChEBI" id="CHEBI:57287"/>
        <dbReference type="ChEBI" id="CHEBI:57379"/>
        <dbReference type="ChEBI" id="CHEBI:134059"/>
        <dbReference type="ChEBI" id="CHEBI:350546"/>
    </reaction>
    <physiologicalReaction direction="left-to-right" evidence="11">
        <dbReference type="Rhea" id="RHEA:51385"/>
    </physiologicalReaction>
</comment>
<dbReference type="AlphaFoldDB" id="W5J913"/>
<dbReference type="Pfam" id="PF00583">
    <property type="entry name" value="Acetyltransf_1"/>
    <property type="match status" value="1"/>
</dbReference>
<evidence type="ECO:0000259" key="14">
    <source>
        <dbReference type="PROSITE" id="PS51186"/>
    </source>
</evidence>
<dbReference type="EMBL" id="ADMH02002090">
    <property type="protein sequence ID" value="ETN59370.1"/>
    <property type="molecule type" value="Genomic_DNA"/>
</dbReference>
<dbReference type="GO" id="GO:0006826">
    <property type="term" value="P:iron ion transport"/>
    <property type="evidence" value="ECO:0007669"/>
    <property type="project" value="TreeGrafter"/>
</dbReference>
<comment type="catalytic activity">
    <reaction evidence="8">
        <text>serotonin + (5Z,8Z,11Z,14Z)-eicosatetraenoyl-CoA = N-[(5Z,8Z,11Z,14Z)-eicosatetraenoyl]-serotonin + CoA + H(+)</text>
        <dbReference type="Rhea" id="RHEA:51396"/>
        <dbReference type="ChEBI" id="CHEBI:15378"/>
        <dbReference type="ChEBI" id="CHEBI:57287"/>
        <dbReference type="ChEBI" id="CHEBI:57368"/>
        <dbReference type="ChEBI" id="CHEBI:132255"/>
        <dbReference type="ChEBI" id="CHEBI:350546"/>
    </reaction>
    <physiologicalReaction direction="left-to-right" evidence="8">
        <dbReference type="Rhea" id="RHEA:51397"/>
    </physiologicalReaction>
</comment>
<dbReference type="Gene3D" id="3.40.630.30">
    <property type="match status" value="1"/>
</dbReference>
<comment type="catalytic activity">
    <reaction evidence="10">
        <text>serotonin + (9Z)-octadecenoyl-CoA = N-(9Z-octadecenoyl)-serotonin + CoA + H(+)</text>
        <dbReference type="Rhea" id="RHEA:51392"/>
        <dbReference type="ChEBI" id="CHEBI:15378"/>
        <dbReference type="ChEBI" id="CHEBI:57287"/>
        <dbReference type="ChEBI" id="CHEBI:57387"/>
        <dbReference type="ChEBI" id="CHEBI:134064"/>
        <dbReference type="ChEBI" id="CHEBI:350546"/>
    </reaction>
    <physiologicalReaction direction="left-to-right" evidence="10">
        <dbReference type="Rhea" id="RHEA:51393"/>
    </physiologicalReaction>
</comment>
<comment type="catalytic activity">
    <reaction evidence="13">
        <text>serotonin + acetyl-CoA = N-acetylserotonin + CoA + H(+)</text>
        <dbReference type="Rhea" id="RHEA:25217"/>
        <dbReference type="ChEBI" id="CHEBI:15378"/>
        <dbReference type="ChEBI" id="CHEBI:17697"/>
        <dbReference type="ChEBI" id="CHEBI:57287"/>
        <dbReference type="ChEBI" id="CHEBI:57288"/>
        <dbReference type="ChEBI" id="CHEBI:350546"/>
        <dbReference type="EC" id="2.3.1.87"/>
    </reaction>
    <physiologicalReaction direction="left-to-right" evidence="13">
        <dbReference type="Rhea" id="RHEA:25218"/>
    </physiologicalReaction>
</comment>
<keyword evidence="1" id="KW-0808">Transferase</keyword>
<evidence type="ECO:0000313" key="17">
    <source>
        <dbReference type="EnsemblMetazoa" id="ADAC009021-PA"/>
    </source>
</evidence>
<keyword evidence="2" id="KW-0012">Acyltransferase</keyword>
<dbReference type="GO" id="GO:0004059">
    <property type="term" value="F:aralkylamine N-acetyltransferase activity"/>
    <property type="evidence" value="ECO:0007669"/>
    <property type="project" value="UniProtKB-EC"/>
</dbReference>
<dbReference type="FunCoup" id="W5J913">
    <property type="interactions" value="2"/>
</dbReference>
<gene>
    <name evidence="16" type="ORF">AND_009021</name>
</gene>
<evidence type="ECO:0000256" key="5">
    <source>
        <dbReference type="ARBA" id="ARBA00039114"/>
    </source>
</evidence>
<dbReference type="Gene3D" id="3.40.190.10">
    <property type="entry name" value="Periplasmic binding protein-like II"/>
    <property type="match status" value="3"/>
</dbReference>
<dbReference type="Pfam" id="PF00405">
    <property type="entry name" value="Transferrin"/>
    <property type="match status" value="3"/>
</dbReference>
<evidence type="ECO:0000313" key="18">
    <source>
        <dbReference type="Proteomes" id="UP000000673"/>
    </source>
</evidence>
<comment type="catalytic activity">
    <reaction evidence="7">
        <text>serotonin + octadecanoyl-CoA = N-octadecanoyl-serotonin + CoA + H(+)</text>
        <dbReference type="Rhea" id="RHEA:51400"/>
        <dbReference type="ChEBI" id="CHEBI:15378"/>
        <dbReference type="ChEBI" id="CHEBI:57287"/>
        <dbReference type="ChEBI" id="CHEBI:57394"/>
        <dbReference type="ChEBI" id="CHEBI:134065"/>
        <dbReference type="ChEBI" id="CHEBI:350546"/>
    </reaction>
    <physiologicalReaction direction="left-to-right" evidence="7">
        <dbReference type="Rhea" id="RHEA:51401"/>
    </physiologicalReaction>
</comment>
<evidence type="ECO:0000256" key="12">
    <source>
        <dbReference type="ARBA" id="ARBA00052335"/>
    </source>
</evidence>
<evidence type="ECO:0000256" key="1">
    <source>
        <dbReference type="ARBA" id="ARBA00022679"/>
    </source>
</evidence>
<dbReference type="InterPro" id="IPR000182">
    <property type="entry name" value="GNAT_dom"/>
</dbReference>
<comment type="catalytic activity">
    <reaction evidence="12">
        <text>dopamine + hexadecanoyl-CoA = N-hexadecanoyl-dopamine + CoA + H(+)</text>
        <dbReference type="Rhea" id="RHEA:51376"/>
        <dbReference type="ChEBI" id="CHEBI:15378"/>
        <dbReference type="ChEBI" id="CHEBI:57287"/>
        <dbReference type="ChEBI" id="CHEBI:57379"/>
        <dbReference type="ChEBI" id="CHEBI:59905"/>
        <dbReference type="ChEBI" id="CHEBI:134058"/>
    </reaction>
    <physiologicalReaction direction="left-to-right" evidence="12">
        <dbReference type="Rhea" id="RHEA:51377"/>
    </physiologicalReaction>
</comment>
<sequence>MRAESGIRRSFEPIIPSGGGIHCHHWWFQALGLPKVTRYVGQKPETPHRGAVEGVRVCIVEGSGNYKKGAQNCPTLEKKSNLRCVYGLDRLDCLRKVHKGNADFAAFSPEDLLAARWSGVDILVTSELRFHSEHFEYQIVVVVDNEAEINTARELRGSKFCHPGHGLKNHWTEVLADYFETRLTPRECEADLSPIESRLKSVSSFFGPSCRAGPWVPDPEEDRRLKMKYPSLCQLCYNSYQCGIGDKHWGRRGPLYCLTSGAGEVAWARLDDVQSHFGFGGLPAEANSSEYSFLCPDGHLQPLDTRKPCVWVSKPWAAIAARSKVAVDVQDLVAHLSHDDINSWQNALLMVLETYHVNVTTLDNVITVDDYLDQAVGFQDAYNNPGCNPSRSIVFCTKSLIELSKCSWLQEVATVYGVEPGLQCIRTESLDKCMAKVGSKDADVVIVDQDNALRAQRDYGLRPMLYEHSSNALHKYMIVAVVTKGIGLRSGYDLRNRKACFPHYEGAAHLAVMTSLRNHSIGDIRNFFTDGSCNWHRSGNCAAQYSGDEGAMRCLQDGVAEVAFVSYETFKAVKASNSSKAHDFTIFCPFNRPVKNNALCYLGWTAMGRIMVNNETVSRREKEIYNALKDIDKLFGRKNGNKAEAFNLYGPFDGRNNVLFNDATENLRNRAEILRDKSDGFFEPSQASGQQMFNKKRAMLANGNGGLRMELITEAWFPQVIHHLRQTFFADEPLNKAVSLCRPGDGHTLLEKHSLSSLHDGISVMAVTNSGEIAGVVVNGVLHGNADTSHALEKLNETEDEKFRTIFTLLYEENLKIDLFEQFAVEKIFEIRILSVDSKFRGQGLAKELMRKSEEVARNHGFRIMKTDATGMFSQRVASSLGFSTAHEIKYDEYLDQQGCPVFHVAAPHDRLKIMYKALV</sequence>
<reference evidence="17" key="4">
    <citation type="submission" date="2015-06" db="UniProtKB">
        <authorList>
            <consortium name="EnsemblMetazoa"/>
        </authorList>
    </citation>
    <scope>IDENTIFICATION</scope>
</reference>
<comment type="catalytic activity">
    <reaction evidence="6">
        <text>dopamine + (9Z)-octadecenoyl-CoA = N-(9Z-octadecanoyl)-dopamine + CoA + H(+)</text>
        <dbReference type="Rhea" id="RHEA:51380"/>
        <dbReference type="ChEBI" id="CHEBI:15378"/>
        <dbReference type="ChEBI" id="CHEBI:31883"/>
        <dbReference type="ChEBI" id="CHEBI:57287"/>
        <dbReference type="ChEBI" id="CHEBI:57387"/>
        <dbReference type="ChEBI" id="CHEBI:59905"/>
    </reaction>
    <physiologicalReaction direction="left-to-right" evidence="6">
        <dbReference type="Rhea" id="RHEA:51381"/>
    </physiologicalReaction>
</comment>
<accession>W5J913</accession>
<dbReference type="VEuPathDB" id="VectorBase:ADAR2_008006"/>
<dbReference type="SUPFAM" id="SSF53850">
    <property type="entry name" value="Periplasmic binding protein-like II"/>
    <property type="match status" value="2"/>
</dbReference>
<comment type="pathway">
    <text evidence="3">Aromatic compound metabolism; melatonin biosynthesis; melatonin from serotonin: step 1/2.</text>
</comment>
<evidence type="ECO:0000313" key="16">
    <source>
        <dbReference type="EMBL" id="ETN59370.1"/>
    </source>
</evidence>
<evidence type="ECO:0000256" key="6">
    <source>
        <dbReference type="ARBA" id="ARBA00050189"/>
    </source>
</evidence>
<dbReference type="GO" id="GO:0005886">
    <property type="term" value="C:plasma membrane"/>
    <property type="evidence" value="ECO:0007669"/>
    <property type="project" value="TreeGrafter"/>
</dbReference>
<name>W5J913_ANODA</name>
<dbReference type="EnsemblMetazoa" id="ADAC009021-RA">
    <property type="protein sequence ID" value="ADAC009021-PA"/>
    <property type="gene ID" value="ADAC009021"/>
</dbReference>
<dbReference type="Proteomes" id="UP000000673">
    <property type="component" value="Unassembled WGS sequence"/>
</dbReference>
<protein>
    <recommendedName>
        <fullName evidence="5">aralkylamine N-acetyltransferase</fullName>
        <ecNumber evidence="5">2.3.1.87</ecNumber>
    </recommendedName>
</protein>
<dbReference type="STRING" id="43151.W5J913"/>
<evidence type="ECO:0000256" key="10">
    <source>
        <dbReference type="ARBA" id="ARBA00051823"/>
    </source>
</evidence>
<dbReference type="SMART" id="SM00094">
    <property type="entry name" value="TR_FER"/>
    <property type="match status" value="1"/>
</dbReference>
<dbReference type="EC" id="2.3.1.87" evidence="5"/>
<organism evidence="16">
    <name type="scientific">Anopheles darlingi</name>
    <name type="common">Mosquito</name>
    <dbReference type="NCBI Taxonomy" id="43151"/>
    <lineage>
        <taxon>Eukaryota</taxon>
        <taxon>Metazoa</taxon>
        <taxon>Ecdysozoa</taxon>
        <taxon>Arthropoda</taxon>
        <taxon>Hexapoda</taxon>
        <taxon>Insecta</taxon>
        <taxon>Pterygota</taxon>
        <taxon>Neoptera</taxon>
        <taxon>Endopterygota</taxon>
        <taxon>Diptera</taxon>
        <taxon>Nematocera</taxon>
        <taxon>Culicoidea</taxon>
        <taxon>Culicidae</taxon>
        <taxon>Anophelinae</taxon>
        <taxon>Anopheles</taxon>
    </lineage>
</organism>
<dbReference type="HOGENOM" id="CLU_011309_4_0_1"/>